<reference evidence="1" key="1">
    <citation type="submission" date="2015-04" db="EMBL/GenBank/DDBJ databases">
        <title>The genome sequence of the plant pathogenic Rhizarian Plasmodiophora brassicae reveals insights in its biotrophic life cycle and the origin of chitin synthesis.</title>
        <authorList>
            <person name="Schwelm A."/>
            <person name="Fogelqvist J."/>
            <person name="Knaust A."/>
            <person name="Julke S."/>
            <person name="Lilja T."/>
            <person name="Dhandapani V."/>
            <person name="Bonilla-Rosso G."/>
            <person name="Karlsson M."/>
            <person name="Shevchenko A."/>
            <person name="Choi S.R."/>
            <person name="Kim H.G."/>
            <person name="Park J.Y."/>
            <person name="Lim Y.P."/>
            <person name="Ludwig-Muller J."/>
            <person name="Dixelius C."/>
        </authorList>
    </citation>
    <scope>NUCLEOTIDE SEQUENCE</scope>
    <source>
        <tissue evidence="1">Potato root galls</tissue>
    </source>
</reference>
<protein>
    <submittedName>
        <fullName evidence="1">Uncharacterized protein</fullName>
    </submittedName>
</protein>
<dbReference type="EMBL" id="HACM01009067">
    <property type="protein sequence ID" value="CRZ09509.1"/>
    <property type="molecule type" value="Transcribed_RNA"/>
</dbReference>
<organism evidence="1">
    <name type="scientific">Spongospora subterranea</name>
    <dbReference type="NCBI Taxonomy" id="70186"/>
    <lineage>
        <taxon>Eukaryota</taxon>
        <taxon>Sar</taxon>
        <taxon>Rhizaria</taxon>
        <taxon>Endomyxa</taxon>
        <taxon>Phytomyxea</taxon>
        <taxon>Plasmodiophorida</taxon>
        <taxon>Plasmodiophoridae</taxon>
        <taxon>Spongospora</taxon>
    </lineage>
</organism>
<sequence length="143" mass="15377">MTRYTVADSSGIFSPDRSSWSLFSENIARYLNGWRFIQSEYAFINGPQISKLFFSISHSLKHLYAGANSFPHGPSNSERKHGGHLSSAANSSIVFPSQSRSSESMYWDSTSASAALPASMLVPGPGACGSDSRVPNNNYSGSG</sequence>
<accession>A0A0H5RLB1</accession>
<name>A0A0H5RLB1_9EUKA</name>
<proteinExistence type="predicted"/>
<dbReference type="AlphaFoldDB" id="A0A0H5RLB1"/>
<feature type="non-terminal residue" evidence="1">
    <location>
        <position position="143"/>
    </location>
</feature>
<evidence type="ECO:0000313" key="1">
    <source>
        <dbReference type="EMBL" id="CRZ09509.1"/>
    </source>
</evidence>